<feature type="signal peptide" evidence="1">
    <location>
        <begin position="1"/>
        <end position="31"/>
    </location>
</feature>
<name>A0AAF0KFJ8_9HYPH</name>
<gene>
    <name evidence="2" type="primary">bcsN</name>
    <name evidence="2" type="ORF">CFBP5477_018030</name>
</gene>
<dbReference type="InterPro" id="IPR031482">
    <property type="entry name" value="CBP_BcsN"/>
</dbReference>
<dbReference type="Proteomes" id="UP000298664">
    <property type="component" value="Chromosome Linear"/>
</dbReference>
<sequence>MGGRDAAARRASAIALSCGAALALSSCNTPAGVQQSGVPKMLSPEEALIFPPPGGPEILTVINRNYSNAVQQDVILRSDAATPGQNYLKVQLYGPQRPEDETRDGLSNSSLRVSSIQREIRTAFPGVAMSTSAEYLQNSYGAFSYASGKGFGNDTCVYGWQQIRSAESMRQGFKNLGRINVTLRLCQSGVTVRDLLTVMYNYTITGSYKSDNWNPYGTAQEPDKGIGRSGSPIYSTTAAEVPMQPGAQTLVKAPPPRVVRYTAPRPVVVQSAPVVPQAATSAPATTQTQAQSSVVIPSPTLAPGAGTRPASVAAPARRVETKQVSIPSPACVAGETNGQTCN</sequence>
<proteinExistence type="predicted"/>
<dbReference type="EMBL" id="CP124734">
    <property type="protein sequence ID" value="WHA43151.1"/>
    <property type="molecule type" value="Genomic_DNA"/>
</dbReference>
<reference evidence="2" key="1">
    <citation type="submission" date="2023-05" db="EMBL/GenBank/DDBJ databases">
        <title>Complete genome sequence of Agrobacterium larrymoorei CFBP5477.</title>
        <authorList>
            <person name="Yen H.-C."/>
            <person name="Chou L."/>
            <person name="Lin Y.-C."/>
            <person name="Lai E.-M."/>
            <person name="Kuo C.-H."/>
        </authorList>
    </citation>
    <scope>NUCLEOTIDE SEQUENCE</scope>
    <source>
        <strain evidence="2">CFBP5477</strain>
    </source>
</reference>
<dbReference type="RefSeq" id="WP_234882937.1">
    <property type="nucleotide sequence ID" value="NZ_CP124734.1"/>
</dbReference>
<dbReference type="Pfam" id="PF17038">
    <property type="entry name" value="CBP_BcsN"/>
    <property type="match status" value="1"/>
</dbReference>
<keyword evidence="1" id="KW-0732">Signal</keyword>
<evidence type="ECO:0000256" key="1">
    <source>
        <dbReference type="SAM" id="SignalP"/>
    </source>
</evidence>
<organism evidence="2 3">
    <name type="scientific">Agrobacterium larrymoorei</name>
    <dbReference type="NCBI Taxonomy" id="160699"/>
    <lineage>
        <taxon>Bacteria</taxon>
        <taxon>Pseudomonadati</taxon>
        <taxon>Pseudomonadota</taxon>
        <taxon>Alphaproteobacteria</taxon>
        <taxon>Hyphomicrobiales</taxon>
        <taxon>Rhizobiaceae</taxon>
        <taxon>Rhizobium/Agrobacterium group</taxon>
        <taxon>Agrobacterium</taxon>
    </lineage>
</organism>
<evidence type="ECO:0000313" key="2">
    <source>
        <dbReference type="EMBL" id="WHA43151.1"/>
    </source>
</evidence>
<dbReference type="PROSITE" id="PS51257">
    <property type="entry name" value="PROKAR_LIPOPROTEIN"/>
    <property type="match status" value="1"/>
</dbReference>
<evidence type="ECO:0000313" key="3">
    <source>
        <dbReference type="Proteomes" id="UP000298664"/>
    </source>
</evidence>
<accession>A0AAF0KFJ8</accession>
<protein>
    <submittedName>
        <fullName evidence="2">Cellulose biosynthesis protein BcsN</fullName>
    </submittedName>
</protein>
<feature type="chain" id="PRO_5042029570" evidence="1">
    <location>
        <begin position="32"/>
        <end position="342"/>
    </location>
</feature>
<dbReference type="AlphaFoldDB" id="A0AAF0KFJ8"/>